<evidence type="ECO:0000256" key="8">
    <source>
        <dbReference type="RuleBase" id="RU003960"/>
    </source>
</evidence>
<dbReference type="GO" id="GO:0032259">
    <property type="term" value="P:methylation"/>
    <property type="evidence" value="ECO:0007669"/>
    <property type="project" value="UniProtKB-KW"/>
</dbReference>
<dbReference type="GO" id="GO:0004851">
    <property type="term" value="F:uroporphyrin-III C-methyltransferase activity"/>
    <property type="evidence" value="ECO:0007669"/>
    <property type="project" value="UniProtKB-EC"/>
</dbReference>
<sequence length="264" mass="28202">MNNRLAIFATRKCPQLTLVGAGPGDPELITVKGARALAEADVVLYDALANETLLQYVRPGVPKIYVGKRGGSSYKSQAEINELIVNCAYQYGHVVRLKGGDPYIFGRGHEEQTFAEEQGISVAVVPGISSVYSVPALQSIPLTKRGISESFWVITGTTRNGTLSHDVALAAQSTATVVILMGMRQLPKIQAVFETYGQGETPVAIVQNGSLPEEKMGVATVSSMVEMAEEEKLGSPAIIVIGDVVRERNSHSVQALVKTAAQYA</sequence>
<accession>A0AA49GMU7</accession>
<comment type="similarity">
    <text evidence="1 8">Belongs to the precorrin methyltransferase family.</text>
</comment>
<dbReference type="PROSITE" id="PS00840">
    <property type="entry name" value="SUMT_2"/>
    <property type="match status" value="1"/>
</dbReference>
<dbReference type="FunFam" id="3.40.1010.10:FF:000001">
    <property type="entry name" value="Siroheme synthase"/>
    <property type="match status" value="1"/>
</dbReference>
<dbReference type="EC" id="2.1.1.107" evidence="2"/>
<evidence type="ECO:0000256" key="6">
    <source>
        <dbReference type="ARBA" id="ARBA00023244"/>
    </source>
</evidence>
<dbReference type="GO" id="GO:0019354">
    <property type="term" value="P:siroheme biosynthetic process"/>
    <property type="evidence" value="ECO:0007669"/>
    <property type="project" value="InterPro"/>
</dbReference>
<evidence type="ECO:0000259" key="9">
    <source>
        <dbReference type="Pfam" id="PF00590"/>
    </source>
</evidence>
<dbReference type="NCBIfam" id="TIGR01469">
    <property type="entry name" value="cobA_cysG_Cterm"/>
    <property type="match status" value="1"/>
</dbReference>
<gene>
    <name evidence="10" type="primary">cobA</name>
    <name evidence="10" type="ORF">K4G66_30410</name>
</gene>
<evidence type="ECO:0000313" key="10">
    <source>
        <dbReference type="EMBL" id="WKN36679.1"/>
    </source>
</evidence>
<dbReference type="InterPro" id="IPR014776">
    <property type="entry name" value="4pyrrole_Mease_sub2"/>
</dbReference>
<evidence type="ECO:0000256" key="5">
    <source>
        <dbReference type="ARBA" id="ARBA00022691"/>
    </source>
</evidence>
<evidence type="ECO:0000256" key="4">
    <source>
        <dbReference type="ARBA" id="ARBA00022679"/>
    </source>
</evidence>
<reference evidence="10" key="2">
    <citation type="journal article" date="2024" name="Antonie Van Leeuwenhoek">
        <title>Roseihalotalea indica gen. nov., sp. nov., a halophilic Bacteroidetes from mesopelagic Southwest Indian Ocean with higher carbohydrate metabolic potential.</title>
        <authorList>
            <person name="Chen B."/>
            <person name="Zhang M."/>
            <person name="Lin D."/>
            <person name="Ye J."/>
            <person name="Tang K."/>
        </authorList>
    </citation>
    <scope>NUCLEOTIDE SEQUENCE</scope>
    <source>
        <strain evidence="10">TK19036</strain>
    </source>
</reference>
<dbReference type="Pfam" id="PF00590">
    <property type="entry name" value="TP_methylase"/>
    <property type="match status" value="1"/>
</dbReference>
<dbReference type="PANTHER" id="PTHR45790:SF3">
    <property type="entry name" value="S-ADENOSYL-L-METHIONINE-DEPENDENT UROPORPHYRINOGEN III METHYLTRANSFERASE, CHLOROPLASTIC"/>
    <property type="match status" value="1"/>
</dbReference>
<dbReference type="InterPro" id="IPR006366">
    <property type="entry name" value="CobA/CysG_C"/>
</dbReference>
<dbReference type="EMBL" id="CP120682">
    <property type="protein sequence ID" value="WKN36679.1"/>
    <property type="molecule type" value="Genomic_DNA"/>
</dbReference>
<organism evidence="10">
    <name type="scientific">Roseihalotalea indica</name>
    <dbReference type="NCBI Taxonomy" id="2867963"/>
    <lineage>
        <taxon>Bacteria</taxon>
        <taxon>Pseudomonadati</taxon>
        <taxon>Bacteroidota</taxon>
        <taxon>Cytophagia</taxon>
        <taxon>Cytophagales</taxon>
        <taxon>Catalimonadaceae</taxon>
        <taxon>Roseihalotalea</taxon>
    </lineage>
</organism>
<keyword evidence="5" id="KW-0949">S-adenosyl-L-methionine</keyword>
<feature type="domain" description="Tetrapyrrole methylase" evidence="9">
    <location>
        <begin position="16"/>
        <end position="223"/>
    </location>
</feature>
<evidence type="ECO:0000256" key="3">
    <source>
        <dbReference type="ARBA" id="ARBA00022603"/>
    </source>
</evidence>
<evidence type="ECO:0000256" key="2">
    <source>
        <dbReference type="ARBA" id="ARBA00012162"/>
    </source>
</evidence>
<protein>
    <recommendedName>
        <fullName evidence="2">uroporphyrinogen-III C-methyltransferase</fullName>
        <ecNumber evidence="2">2.1.1.107</ecNumber>
    </recommendedName>
</protein>
<dbReference type="InterPro" id="IPR014777">
    <property type="entry name" value="4pyrrole_Mease_sub1"/>
</dbReference>
<name>A0AA49GMU7_9BACT</name>
<proteinExistence type="inferred from homology"/>
<dbReference type="PROSITE" id="PS00839">
    <property type="entry name" value="SUMT_1"/>
    <property type="match status" value="1"/>
</dbReference>
<evidence type="ECO:0000256" key="1">
    <source>
        <dbReference type="ARBA" id="ARBA00005879"/>
    </source>
</evidence>
<dbReference type="InterPro" id="IPR003043">
    <property type="entry name" value="Uropor_MeTrfase_CS"/>
</dbReference>
<reference evidence="10" key="1">
    <citation type="journal article" date="2023" name="Comput. Struct. Biotechnol. J.">
        <title>Discovery of a novel marine Bacteroidetes with a rich repertoire of carbohydrate-active enzymes.</title>
        <authorList>
            <person name="Chen B."/>
            <person name="Liu G."/>
            <person name="Chen Q."/>
            <person name="Wang H."/>
            <person name="Liu L."/>
            <person name="Tang K."/>
        </authorList>
    </citation>
    <scope>NUCLEOTIDE SEQUENCE</scope>
    <source>
        <strain evidence="10">TK19036</strain>
    </source>
</reference>
<dbReference type="PANTHER" id="PTHR45790">
    <property type="entry name" value="SIROHEME SYNTHASE-RELATED"/>
    <property type="match status" value="1"/>
</dbReference>
<dbReference type="CDD" id="cd11642">
    <property type="entry name" value="SUMT"/>
    <property type="match status" value="1"/>
</dbReference>
<comment type="pathway">
    <text evidence="7">Porphyrin-containing compound metabolism; siroheme biosynthesis; precorrin-2 from uroporphyrinogen III: step 1/1.</text>
</comment>
<dbReference type="InterPro" id="IPR035996">
    <property type="entry name" value="4pyrrol_Methylase_sf"/>
</dbReference>
<keyword evidence="3 8" id="KW-0489">Methyltransferase</keyword>
<dbReference type="SUPFAM" id="SSF53790">
    <property type="entry name" value="Tetrapyrrole methylase"/>
    <property type="match status" value="1"/>
</dbReference>
<dbReference type="Gene3D" id="3.30.950.10">
    <property type="entry name" value="Methyltransferase, Cobalt-precorrin-4 Transmethylase, Domain 2"/>
    <property type="match status" value="1"/>
</dbReference>
<keyword evidence="4 8" id="KW-0808">Transferase</keyword>
<dbReference type="NCBIfam" id="NF004790">
    <property type="entry name" value="PRK06136.1"/>
    <property type="match status" value="1"/>
</dbReference>
<dbReference type="Gene3D" id="3.40.1010.10">
    <property type="entry name" value="Cobalt-precorrin-4 Transmethylase, Domain 1"/>
    <property type="match status" value="1"/>
</dbReference>
<dbReference type="InterPro" id="IPR050161">
    <property type="entry name" value="Siro_Cobalamin_biosynth"/>
</dbReference>
<dbReference type="AlphaFoldDB" id="A0AA49GMU7"/>
<dbReference type="InterPro" id="IPR000878">
    <property type="entry name" value="4pyrrol_Mease"/>
</dbReference>
<evidence type="ECO:0000256" key="7">
    <source>
        <dbReference type="ARBA" id="ARBA00025705"/>
    </source>
</evidence>
<keyword evidence="6" id="KW-0627">Porphyrin biosynthesis</keyword>